<sequence length="99" mass="11114">MENPSKAKVSWSIDDDWQGIVGTIFKDNDFDETGDGDIFFEVKHQFHNEADHSAALWGIVANFPTGQDYARIDTTFPGFSFVVNERSDGIDISVYGVYT</sequence>
<dbReference type="AlphaFoldDB" id="X1C3R2"/>
<gene>
    <name evidence="1" type="ORF">S01H4_25716</name>
</gene>
<evidence type="ECO:0000313" key="1">
    <source>
        <dbReference type="EMBL" id="GAG79016.1"/>
    </source>
</evidence>
<comment type="caution">
    <text evidence="1">The sequence shown here is derived from an EMBL/GenBank/DDBJ whole genome shotgun (WGS) entry which is preliminary data.</text>
</comment>
<accession>X1C3R2</accession>
<reference evidence="1" key="1">
    <citation type="journal article" date="2014" name="Front. Microbiol.">
        <title>High frequency of phylogenetically diverse reductive dehalogenase-homologous genes in deep subseafloor sedimentary metagenomes.</title>
        <authorList>
            <person name="Kawai M."/>
            <person name="Futagami T."/>
            <person name="Toyoda A."/>
            <person name="Takaki Y."/>
            <person name="Nishi S."/>
            <person name="Hori S."/>
            <person name="Arai W."/>
            <person name="Tsubouchi T."/>
            <person name="Morono Y."/>
            <person name="Uchiyama I."/>
            <person name="Ito T."/>
            <person name="Fujiyama A."/>
            <person name="Inagaki F."/>
            <person name="Takami H."/>
        </authorList>
    </citation>
    <scope>NUCLEOTIDE SEQUENCE</scope>
    <source>
        <strain evidence="1">Expedition CK06-06</strain>
    </source>
</reference>
<organism evidence="1">
    <name type="scientific">marine sediment metagenome</name>
    <dbReference type="NCBI Taxonomy" id="412755"/>
    <lineage>
        <taxon>unclassified sequences</taxon>
        <taxon>metagenomes</taxon>
        <taxon>ecological metagenomes</taxon>
    </lineage>
</organism>
<name>X1C3R2_9ZZZZ</name>
<feature type="non-terminal residue" evidence="1">
    <location>
        <position position="99"/>
    </location>
</feature>
<proteinExistence type="predicted"/>
<protein>
    <submittedName>
        <fullName evidence="1">Uncharacterized protein</fullName>
    </submittedName>
</protein>
<dbReference type="EMBL" id="BART01012274">
    <property type="protein sequence ID" value="GAG79016.1"/>
    <property type="molecule type" value="Genomic_DNA"/>
</dbReference>